<dbReference type="GO" id="GO:0006508">
    <property type="term" value="P:proteolysis"/>
    <property type="evidence" value="ECO:0007669"/>
    <property type="project" value="UniProtKB-KW"/>
</dbReference>
<dbReference type="EMBL" id="CAJNNV010003780">
    <property type="protein sequence ID" value="CAE8589598.1"/>
    <property type="molecule type" value="Genomic_DNA"/>
</dbReference>
<evidence type="ECO:0000256" key="4">
    <source>
        <dbReference type="SAM" id="MobiDB-lite"/>
    </source>
</evidence>
<comment type="similarity">
    <text evidence="1">Belongs to the DeSI family.</text>
</comment>
<reference evidence="6" key="1">
    <citation type="submission" date="2021-02" db="EMBL/GenBank/DDBJ databases">
        <authorList>
            <person name="Dougan E. K."/>
            <person name="Rhodes N."/>
            <person name="Thang M."/>
            <person name="Chan C."/>
        </authorList>
    </citation>
    <scope>NUCLEOTIDE SEQUENCE</scope>
</reference>
<feature type="region of interest" description="Disordered" evidence="4">
    <location>
        <begin position="531"/>
        <end position="552"/>
    </location>
</feature>
<dbReference type="Proteomes" id="UP000654075">
    <property type="component" value="Unassembled WGS sequence"/>
</dbReference>
<feature type="domain" description="PPPDE" evidence="5">
    <location>
        <begin position="470"/>
        <end position="532"/>
    </location>
</feature>
<evidence type="ECO:0000313" key="6">
    <source>
        <dbReference type="EMBL" id="CAE8589598.1"/>
    </source>
</evidence>
<dbReference type="PANTHER" id="PTHR46586:SF3">
    <property type="entry name" value="ANKYRIN REPEAT-CONTAINING PROTEIN"/>
    <property type="match status" value="1"/>
</dbReference>
<evidence type="ECO:0000256" key="2">
    <source>
        <dbReference type="ARBA" id="ARBA00022670"/>
    </source>
</evidence>
<accession>A0A813DLR5</accession>
<dbReference type="AlphaFoldDB" id="A0A813DLR5"/>
<evidence type="ECO:0000313" key="7">
    <source>
        <dbReference type="Proteomes" id="UP000654075"/>
    </source>
</evidence>
<feature type="compositionally biased region" description="Polar residues" evidence="4">
    <location>
        <begin position="532"/>
        <end position="543"/>
    </location>
</feature>
<protein>
    <recommendedName>
        <fullName evidence="5">PPPDE domain-containing protein</fullName>
    </recommendedName>
</protein>
<evidence type="ECO:0000256" key="3">
    <source>
        <dbReference type="ARBA" id="ARBA00022801"/>
    </source>
</evidence>
<dbReference type="Pfam" id="PF05903">
    <property type="entry name" value="Peptidase_C97"/>
    <property type="match status" value="1"/>
</dbReference>
<dbReference type="SUPFAM" id="SSF48403">
    <property type="entry name" value="Ankyrin repeat"/>
    <property type="match status" value="1"/>
</dbReference>
<dbReference type="Gene3D" id="3.90.1720.30">
    <property type="entry name" value="PPPDE domains"/>
    <property type="match status" value="1"/>
</dbReference>
<dbReference type="Pfam" id="PF13637">
    <property type="entry name" value="Ank_4"/>
    <property type="match status" value="1"/>
</dbReference>
<keyword evidence="2" id="KW-0645">Protease</keyword>
<dbReference type="InterPro" id="IPR008580">
    <property type="entry name" value="PPPDE_dom"/>
</dbReference>
<keyword evidence="3" id="KW-0378">Hydrolase</keyword>
<comment type="caution">
    <text evidence="6">The sequence shown here is derived from an EMBL/GenBank/DDBJ whole genome shotgun (WGS) entry which is preliminary data.</text>
</comment>
<dbReference type="InterPro" id="IPR002110">
    <property type="entry name" value="Ankyrin_rpt"/>
</dbReference>
<evidence type="ECO:0000259" key="5">
    <source>
        <dbReference type="Pfam" id="PF05903"/>
    </source>
</evidence>
<dbReference type="Gene3D" id="1.25.40.20">
    <property type="entry name" value="Ankyrin repeat-containing domain"/>
    <property type="match status" value="1"/>
</dbReference>
<keyword evidence="7" id="KW-1185">Reference proteome</keyword>
<dbReference type="GO" id="GO:0008233">
    <property type="term" value="F:peptidase activity"/>
    <property type="evidence" value="ECO:0007669"/>
    <property type="project" value="UniProtKB-KW"/>
</dbReference>
<proteinExistence type="inferred from homology"/>
<dbReference type="PANTHER" id="PTHR46586">
    <property type="entry name" value="ANKYRIN REPEAT-CONTAINING PROTEIN"/>
    <property type="match status" value="1"/>
</dbReference>
<dbReference type="OrthoDB" id="543798at2759"/>
<dbReference type="InterPro" id="IPR036770">
    <property type="entry name" value="Ankyrin_rpt-contain_sf"/>
</dbReference>
<organism evidence="6 7">
    <name type="scientific">Polarella glacialis</name>
    <name type="common">Dinoflagellate</name>
    <dbReference type="NCBI Taxonomy" id="89957"/>
    <lineage>
        <taxon>Eukaryota</taxon>
        <taxon>Sar</taxon>
        <taxon>Alveolata</taxon>
        <taxon>Dinophyceae</taxon>
        <taxon>Suessiales</taxon>
        <taxon>Suessiaceae</taxon>
        <taxon>Polarella</taxon>
    </lineage>
</organism>
<evidence type="ECO:0000256" key="1">
    <source>
        <dbReference type="ARBA" id="ARBA00008140"/>
    </source>
</evidence>
<dbReference type="InterPro" id="IPR052050">
    <property type="entry name" value="SecEffector_AnkRepeat"/>
</dbReference>
<name>A0A813DLR5_POLGL</name>
<sequence length="552" mass="61290">MERLFVCLEQATSHAPLLSETDCDKLIDLTEGLLSALRKRRLGNSCALKGSQLAALPTESKLRQITCWNTSHIDACCLALTCRAMRNLMYAEFPKNVHGFRFQSSFGGDVAVTVGRLQWSIALGCDLGAEMFAQAAAQNQVDALEWLYACNCPWDGGAFAWAAYHGAMEALQYLHAQGAPLDHVAASSAAWSGRLDVLQWFHARDAPFDADSVCQAAARGGHKEVLRWARDHWGPHFTFDAATCEQAALGEDEAKARSILEWLRQEGALWDRETTHNAMRNGHIEVVKWLIEEKTLHSAMDRLQSWQLRMVIVEVPWDTEACHGAACNNDLDLLMWLRDRDAPWDEQVTREAIAIADGKPVPNIELLAWSRAYGCPIEPELTLLLLDWLLLHSMLYSLLKPCAVKIRSTHSTHKLASGAQAEFHRGTFLQAAIATAETAAGGTALCTGCQLQGLRMQEASDGLNYCEGCWAVKLGKTKLNSVRVDEMIEKFKPQWPGKDYKLLTKNCQTFAIELTEKLLPGTKIPAEYTRFAGSSNQSRNTSAPPMMRFGGR</sequence>
<gene>
    <name evidence="6" type="ORF">PGLA1383_LOCUS8350</name>
</gene>
<dbReference type="InterPro" id="IPR042266">
    <property type="entry name" value="PPPDE_sf"/>
</dbReference>